<dbReference type="InterPro" id="IPR029063">
    <property type="entry name" value="SAM-dependent_MTases_sf"/>
</dbReference>
<sequence>MTLAPERNIHPLATQPEYRVAEFFAGIGLARMGLERGGFKVAWANDIDPNKAEMYRGHFGQENDHYLVKDIAKVQAEDLPGHLSLAWASFPCIDVSLAGNRSGLNGQHTGTFWGFIDILKGLSNDRPPVVALENVTGLATSHGGQDLYDTVKALNELGYSVDILMIDARHFVPQSRPRLFIVAAKRPPEDAPSPHDPFRPARLQPIFESRDLVTHRAQLPSPGPLLTTGLSEYVEKLPDDDPQWWSASRTDAFLKSLSPVQQRRLAVLRELPKRQYRTAYRRTRDGIPMWEIRADEIAGCLRTARGGSSKQALVQIDQHDLKVRWMTGREYANLMGARDYRLHGLRRNQELFGFGDAVCVDVVAWLAEHYLLPLVVAAMEPSPS</sequence>
<keyword evidence="4 6" id="KW-0949">S-adenosyl-L-methionine</keyword>
<reference evidence="8" key="1">
    <citation type="submission" date="2022-10" db="EMBL/GenBank/DDBJ databases">
        <title>The complete genomes of actinobacterial strains from the NBC collection.</title>
        <authorList>
            <person name="Joergensen T.S."/>
            <person name="Alvarez Arevalo M."/>
            <person name="Sterndorff E.B."/>
            <person name="Faurdal D."/>
            <person name="Vuksanovic O."/>
            <person name="Mourched A.-S."/>
            <person name="Charusanti P."/>
            <person name="Shaw S."/>
            <person name="Blin K."/>
            <person name="Weber T."/>
        </authorList>
    </citation>
    <scope>NUCLEOTIDE SEQUENCE</scope>
    <source>
        <strain evidence="8">NBC_00254</strain>
    </source>
</reference>
<name>A0ABZ1SKT4_9ACTN</name>
<gene>
    <name evidence="8" type="primary">dcm</name>
    <name evidence="8" type="ORF">OG913_27140</name>
</gene>
<accession>A0ABZ1SKT4</accession>
<dbReference type="PANTHER" id="PTHR46098:SF1">
    <property type="entry name" value="TRNA (CYTOSINE(38)-C(5))-METHYLTRANSFERASE"/>
    <property type="match status" value="1"/>
</dbReference>
<protein>
    <recommendedName>
        <fullName evidence="1">DNA (cytosine-5-)-methyltransferase</fullName>
        <ecNumber evidence="1">2.1.1.37</ecNumber>
    </recommendedName>
</protein>
<feature type="active site" evidence="6">
    <location>
        <position position="92"/>
    </location>
</feature>
<dbReference type="NCBIfam" id="TIGR00675">
    <property type="entry name" value="dcm"/>
    <property type="match status" value="1"/>
</dbReference>
<dbReference type="GO" id="GO:0032259">
    <property type="term" value="P:methylation"/>
    <property type="evidence" value="ECO:0007669"/>
    <property type="project" value="UniProtKB-KW"/>
</dbReference>
<keyword evidence="9" id="KW-1185">Reference proteome</keyword>
<dbReference type="SUPFAM" id="SSF53335">
    <property type="entry name" value="S-adenosyl-L-methionine-dependent methyltransferases"/>
    <property type="match status" value="1"/>
</dbReference>
<evidence type="ECO:0000256" key="7">
    <source>
        <dbReference type="RuleBase" id="RU000416"/>
    </source>
</evidence>
<evidence type="ECO:0000256" key="6">
    <source>
        <dbReference type="PROSITE-ProRule" id="PRU01016"/>
    </source>
</evidence>
<evidence type="ECO:0000256" key="5">
    <source>
        <dbReference type="ARBA" id="ARBA00022747"/>
    </source>
</evidence>
<dbReference type="Proteomes" id="UP001432011">
    <property type="component" value="Chromosome"/>
</dbReference>
<evidence type="ECO:0000256" key="3">
    <source>
        <dbReference type="ARBA" id="ARBA00022679"/>
    </source>
</evidence>
<dbReference type="GO" id="GO:0003886">
    <property type="term" value="F:DNA (cytosine-5-)-methyltransferase activity"/>
    <property type="evidence" value="ECO:0007669"/>
    <property type="project" value="UniProtKB-EC"/>
</dbReference>
<comment type="similarity">
    <text evidence="6 7">Belongs to the class I-like SAM-binding methyltransferase superfamily. C5-methyltransferase family.</text>
</comment>
<keyword evidence="5" id="KW-0680">Restriction system</keyword>
<dbReference type="InterPro" id="IPR050750">
    <property type="entry name" value="C5-MTase"/>
</dbReference>
<evidence type="ECO:0000256" key="2">
    <source>
        <dbReference type="ARBA" id="ARBA00022603"/>
    </source>
</evidence>
<evidence type="ECO:0000313" key="9">
    <source>
        <dbReference type="Proteomes" id="UP001432011"/>
    </source>
</evidence>
<evidence type="ECO:0000256" key="1">
    <source>
        <dbReference type="ARBA" id="ARBA00011975"/>
    </source>
</evidence>
<evidence type="ECO:0000256" key="4">
    <source>
        <dbReference type="ARBA" id="ARBA00022691"/>
    </source>
</evidence>
<dbReference type="RefSeq" id="WP_328708677.1">
    <property type="nucleotide sequence ID" value="NZ_CP108085.1"/>
</dbReference>
<dbReference type="PANTHER" id="PTHR46098">
    <property type="entry name" value="TRNA (CYTOSINE(38)-C(5))-METHYLTRANSFERASE"/>
    <property type="match status" value="1"/>
</dbReference>
<dbReference type="EMBL" id="CP108085">
    <property type="protein sequence ID" value="WUP73074.1"/>
    <property type="molecule type" value="Genomic_DNA"/>
</dbReference>
<dbReference type="PRINTS" id="PR00105">
    <property type="entry name" value="C5METTRFRASE"/>
</dbReference>
<keyword evidence="2 6" id="KW-0489">Methyltransferase</keyword>
<dbReference type="EC" id="2.1.1.37" evidence="1"/>
<dbReference type="Pfam" id="PF00145">
    <property type="entry name" value="DNA_methylase"/>
    <property type="match status" value="1"/>
</dbReference>
<organism evidence="8 9">
    <name type="scientific">Microbispora hainanensis</name>
    <dbReference type="NCBI Taxonomy" id="568844"/>
    <lineage>
        <taxon>Bacteria</taxon>
        <taxon>Bacillati</taxon>
        <taxon>Actinomycetota</taxon>
        <taxon>Actinomycetes</taxon>
        <taxon>Streptosporangiales</taxon>
        <taxon>Streptosporangiaceae</taxon>
        <taxon>Microbispora</taxon>
    </lineage>
</organism>
<keyword evidence="3 6" id="KW-0808">Transferase</keyword>
<evidence type="ECO:0000313" key="8">
    <source>
        <dbReference type="EMBL" id="WUP73074.1"/>
    </source>
</evidence>
<dbReference type="Gene3D" id="3.40.50.150">
    <property type="entry name" value="Vaccinia Virus protein VP39"/>
    <property type="match status" value="1"/>
</dbReference>
<dbReference type="InterPro" id="IPR001525">
    <property type="entry name" value="C5_MeTfrase"/>
</dbReference>
<dbReference type="PROSITE" id="PS51679">
    <property type="entry name" value="SAM_MT_C5"/>
    <property type="match status" value="1"/>
</dbReference>
<proteinExistence type="inferred from homology"/>